<organism evidence="2 3">
    <name type="scientific">Dendrobium nobile</name>
    <name type="common">Orchid</name>
    <dbReference type="NCBI Taxonomy" id="94219"/>
    <lineage>
        <taxon>Eukaryota</taxon>
        <taxon>Viridiplantae</taxon>
        <taxon>Streptophyta</taxon>
        <taxon>Embryophyta</taxon>
        <taxon>Tracheophyta</taxon>
        <taxon>Spermatophyta</taxon>
        <taxon>Magnoliopsida</taxon>
        <taxon>Liliopsida</taxon>
        <taxon>Asparagales</taxon>
        <taxon>Orchidaceae</taxon>
        <taxon>Epidendroideae</taxon>
        <taxon>Malaxideae</taxon>
        <taxon>Dendrobiinae</taxon>
        <taxon>Dendrobium</taxon>
    </lineage>
</organism>
<gene>
    <name evidence="2" type="ORF">KFK09_016459</name>
</gene>
<keyword evidence="3" id="KW-1185">Reference proteome</keyword>
<sequence length="104" mass="11918">MAARWLAMGRGTGTAVGRFRVEDEVLVSLVHLRNQVGTQQISFYRWRLGCRAASKCLNLNISRSKESGLLSCSVIVDRYFFLIIYYLTSIKSFFVISIKFLILF</sequence>
<keyword evidence="1" id="KW-1133">Transmembrane helix</keyword>
<reference evidence="2" key="1">
    <citation type="journal article" date="2022" name="Front. Genet.">
        <title>Chromosome-Scale Assembly of the Dendrobium nobile Genome Provides Insights Into the Molecular Mechanism of the Biosynthesis of the Medicinal Active Ingredient of Dendrobium.</title>
        <authorList>
            <person name="Xu Q."/>
            <person name="Niu S.-C."/>
            <person name="Li K.-L."/>
            <person name="Zheng P.-J."/>
            <person name="Zhang X.-J."/>
            <person name="Jia Y."/>
            <person name="Liu Y."/>
            <person name="Niu Y.-X."/>
            <person name="Yu L.-H."/>
            <person name="Chen D.-F."/>
            <person name="Zhang G.-Q."/>
        </authorList>
    </citation>
    <scope>NUCLEOTIDE SEQUENCE</scope>
    <source>
        <tissue evidence="2">Leaf</tissue>
    </source>
</reference>
<comment type="caution">
    <text evidence="2">The sequence shown here is derived from an EMBL/GenBank/DDBJ whole genome shotgun (WGS) entry which is preliminary data.</text>
</comment>
<proteinExistence type="predicted"/>
<dbReference type="EMBL" id="JAGYWB010000012">
    <property type="protein sequence ID" value="KAI0501514.1"/>
    <property type="molecule type" value="Genomic_DNA"/>
</dbReference>
<protein>
    <submittedName>
        <fullName evidence="2">Uncharacterized protein</fullName>
    </submittedName>
</protein>
<evidence type="ECO:0000256" key="1">
    <source>
        <dbReference type="SAM" id="Phobius"/>
    </source>
</evidence>
<dbReference type="AlphaFoldDB" id="A0A8T3AZM3"/>
<accession>A0A8T3AZM3</accession>
<evidence type="ECO:0000313" key="3">
    <source>
        <dbReference type="Proteomes" id="UP000829196"/>
    </source>
</evidence>
<feature type="transmembrane region" description="Helical" evidence="1">
    <location>
        <begin position="79"/>
        <end position="102"/>
    </location>
</feature>
<dbReference type="Proteomes" id="UP000829196">
    <property type="component" value="Unassembled WGS sequence"/>
</dbReference>
<name>A0A8T3AZM3_DENNO</name>
<evidence type="ECO:0000313" key="2">
    <source>
        <dbReference type="EMBL" id="KAI0501514.1"/>
    </source>
</evidence>
<keyword evidence="1" id="KW-0472">Membrane</keyword>
<keyword evidence="1" id="KW-0812">Transmembrane</keyword>